<evidence type="ECO:0000256" key="3">
    <source>
        <dbReference type="ARBA" id="ARBA00023014"/>
    </source>
</evidence>
<evidence type="ECO:0000256" key="1">
    <source>
        <dbReference type="ARBA" id="ARBA00022723"/>
    </source>
</evidence>
<dbReference type="Pfam" id="PF04055">
    <property type="entry name" value="Radical_SAM"/>
    <property type="match status" value="1"/>
</dbReference>
<sequence>MLIREHMFGSGGMRVAAPRYEPLPAKEVLHRVQVPDMPFRWSINPYRGCTHGCSFCYARATHAYLGETPDDAFQTRIFVKEDAPFVLRAQLSRMLARHGGNRARLAAALGVVALGTATDPYQPAEARLRITRACLEVLAEFGVHVSITTRSPMILRDLDLLAGMRVRAVHISLHTMDRTVWRQFEPATPAPEHRLAALAKLVERGIRAGLFLAPILPFITDDAATAAEVAQRARTAGARFVVPSFLRLTPDVKRWFFGVLSHHYPHLLPRYEAIYRYGASASHAYTERAHARVVRVLRQHGFAPPTCASEADVAAAGEDRRITRAVRDEGEAVQLTLPI</sequence>
<dbReference type="InterPro" id="IPR006638">
    <property type="entry name" value="Elp3/MiaA/NifB-like_rSAM"/>
</dbReference>
<name>A0A917NND8_9BACL</name>
<proteinExistence type="predicted"/>
<evidence type="ECO:0000259" key="4">
    <source>
        <dbReference type="SMART" id="SM00729"/>
    </source>
</evidence>
<reference evidence="5" key="2">
    <citation type="submission" date="2020-09" db="EMBL/GenBank/DDBJ databases">
        <authorList>
            <person name="Sun Q."/>
            <person name="Ohkuma M."/>
        </authorList>
    </citation>
    <scope>NUCLEOTIDE SEQUENCE</scope>
    <source>
        <strain evidence="5">JCM 18487</strain>
    </source>
</reference>
<dbReference type="InterPro" id="IPR007197">
    <property type="entry name" value="rSAM"/>
</dbReference>
<feature type="domain" description="Elp3/MiaA/NifB-like radical SAM core" evidence="4">
    <location>
        <begin position="39"/>
        <end position="270"/>
    </location>
</feature>
<dbReference type="SFLD" id="SFLDS00029">
    <property type="entry name" value="Radical_SAM"/>
    <property type="match status" value="1"/>
</dbReference>
<dbReference type="RefSeq" id="WP_229776886.1">
    <property type="nucleotide sequence ID" value="NZ_BMOY01000056.1"/>
</dbReference>
<dbReference type="PANTHER" id="PTHR43432">
    <property type="entry name" value="SLR0285 PROTEIN"/>
    <property type="match status" value="1"/>
</dbReference>
<evidence type="ECO:0000313" key="5">
    <source>
        <dbReference type="EMBL" id="GGJ13566.1"/>
    </source>
</evidence>
<dbReference type="GO" id="GO:0046872">
    <property type="term" value="F:metal ion binding"/>
    <property type="evidence" value="ECO:0007669"/>
    <property type="project" value="UniProtKB-KW"/>
</dbReference>
<dbReference type="EMBL" id="BMOY01000056">
    <property type="protein sequence ID" value="GGJ13566.1"/>
    <property type="molecule type" value="Genomic_DNA"/>
</dbReference>
<comment type="caution">
    <text evidence="5">The sequence shown here is derived from an EMBL/GenBank/DDBJ whole genome shotgun (WGS) entry which is preliminary data.</text>
</comment>
<dbReference type="SFLD" id="SFLDG01084">
    <property type="entry name" value="Uncharacterised_Radical_SAM_Su"/>
    <property type="match status" value="1"/>
</dbReference>
<keyword evidence="1" id="KW-0479">Metal-binding</keyword>
<protein>
    <submittedName>
        <fullName evidence="5">Radical SAM protein</fullName>
    </submittedName>
</protein>
<dbReference type="SUPFAM" id="SSF102114">
    <property type="entry name" value="Radical SAM enzymes"/>
    <property type="match status" value="1"/>
</dbReference>
<gene>
    <name evidence="5" type="ORF">GCM10010885_23580</name>
</gene>
<dbReference type="Gene3D" id="3.80.30.30">
    <property type="match status" value="1"/>
</dbReference>
<reference evidence="5" key="1">
    <citation type="journal article" date="2014" name="Int. J. Syst. Evol. Microbiol.">
        <title>Complete genome sequence of Corynebacterium casei LMG S-19264T (=DSM 44701T), isolated from a smear-ripened cheese.</title>
        <authorList>
            <consortium name="US DOE Joint Genome Institute (JGI-PGF)"/>
            <person name="Walter F."/>
            <person name="Albersmeier A."/>
            <person name="Kalinowski J."/>
            <person name="Ruckert C."/>
        </authorList>
    </citation>
    <scope>NUCLEOTIDE SEQUENCE</scope>
    <source>
        <strain evidence="5">JCM 18487</strain>
    </source>
</reference>
<evidence type="ECO:0000313" key="6">
    <source>
        <dbReference type="Proteomes" id="UP000637695"/>
    </source>
</evidence>
<dbReference type="GO" id="GO:0003824">
    <property type="term" value="F:catalytic activity"/>
    <property type="evidence" value="ECO:0007669"/>
    <property type="project" value="InterPro"/>
</dbReference>
<keyword evidence="6" id="KW-1185">Reference proteome</keyword>
<dbReference type="SMART" id="SM00729">
    <property type="entry name" value="Elp3"/>
    <property type="match status" value="1"/>
</dbReference>
<dbReference type="PANTHER" id="PTHR43432:SF3">
    <property type="entry name" value="SLR0285 PROTEIN"/>
    <property type="match status" value="1"/>
</dbReference>
<accession>A0A917NND8</accession>
<dbReference type="Proteomes" id="UP000637695">
    <property type="component" value="Unassembled WGS sequence"/>
</dbReference>
<organism evidence="5 6">
    <name type="scientific">Alicyclobacillus cellulosilyticus</name>
    <dbReference type="NCBI Taxonomy" id="1003997"/>
    <lineage>
        <taxon>Bacteria</taxon>
        <taxon>Bacillati</taxon>
        <taxon>Bacillota</taxon>
        <taxon>Bacilli</taxon>
        <taxon>Bacillales</taxon>
        <taxon>Alicyclobacillaceae</taxon>
        <taxon>Alicyclobacillus</taxon>
    </lineage>
</organism>
<keyword evidence="3" id="KW-0411">Iron-sulfur</keyword>
<dbReference type="GO" id="GO:0051536">
    <property type="term" value="F:iron-sulfur cluster binding"/>
    <property type="evidence" value="ECO:0007669"/>
    <property type="project" value="UniProtKB-KW"/>
</dbReference>
<dbReference type="AlphaFoldDB" id="A0A917NND8"/>
<dbReference type="CDD" id="cd01335">
    <property type="entry name" value="Radical_SAM"/>
    <property type="match status" value="1"/>
</dbReference>
<dbReference type="InterPro" id="IPR058240">
    <property type="entry name" value="rSAM_sf"/>
</dbReference>
<evidence type="ECO:0000256" key="2">
    <source>
        <dbReference type="ARBA" id="ARBA00023004"/>
    </source>
</evidence>
<keyword evidence="2" id="KW-0408">Iron</keyword>
<dbReference type="InterPro" id="IPR040086">
    <property type="entry name" value="MJ0683-like"/>
</dbReference>